<keyword evidence="3" id="KW-0677">Repeat</keyword>
<evidence type="ECO:0000313" key="5">
    <source>
        <dbReference type="EMBL" id="KAA2376633.1"/>
    </source>
</evidence>
<dbReference type="InterPro" id="IPR018357">
    <property type="entry name" value="Hexapep_transf_CS"/>
</dbReference>
<gene>
    <name evidence="5" type="ORF">F2Y07_05255</name>
</gene>
<accession>A0A5B3GSR4</accession>
<dbReference type="AlphaFoldDB" id="A0A5B3GSR4"/>
<dbReference type="Gene3D" id="2.160.10.10">
    <property type="entry name" value="Hexapeptide repeat proteins"/>
    <property type="match status" value="1"/>
</dbReference>
<dbReference type="RefSeq" id="WP_022062066.1">
    <property type="nucleotide sequence ID" value="NZ_CATVWL010000002.1"/>
</dbReference>
<evidence type="ECO:0000256" key="3">
    <source>
        <dbReference type="ARBA" id="ARBA00022737"/>
    </source>
</evidence>
<comment type="similarity">
    <text evidence="1">Belongs to the transferase hexapeptide repeat family.</text>
</comment>
<dbReference type="InterPro" id="IPR001451">
    <property type="entry name" value="Hexapep"/>
</dbReference>
<dbReference type="CDD" id="cd03349">
    <property type="entry name" value="LbH_XAT"/>
    <property type="match status" value="1"/>
</dbReference>
<dbReference type="GO" id="GO:0016746">
    <property type="term" value="F:acyltransferase activity"/>
    <property type="evidence" value="ECO:0007669"/>
    <property type="project" value="UniProtKB-KW"/>
</dbReference>
<name>A0A5B3GSR4_9BACT</name>
<dbReference type="InterPro" id="IPR050179">
    <property type="entry name" value="Trans_hexapeptide_repeat"/>
</dbReference>
<protein>
    <submittedName>
        <fullName evidence="5">CatB-related O-acetyltransferase</fullName>
    </submittedName>
</protein>
<dbReference type="PANTHER" id="PTHR43300">
    <property type="entry name" value="ACETYLTRANSFERASE"/>
    <property type="match status" value="1"/>
</dbReference>
<keyword evidence="2 5" id="KW-0808">Transferase</keyword>
<dbReference type="Proteomes" id="UP000322658">
    <property type="component" value="Unassembled WGS sequence"/>
</dbReference>
<organism evidence="5 6">
    <name type="scientific">Alistipes shahii</name>
    <dbReference type="NCBI Taxonomy" id="328814"/>
    <lineage>
        <taxon>Bacteria</taxon>
        <taxon>Pseudomonadati</taxon>
        <taxon>Bacteroidota</taxon>
        <taxon>Bacteroidia</taxon>
        <taxon>Bacteroidales</taxon>
        <taxon>Rikenellaceae</taxon>
        <taxon>Alistipes</taxon>
    </lineage>
</organism>
<dbReference type="PROSITE" id="PS00101">
    <property type="entry name" value="HEXAPEP_TRANSFERASES"/>
    <property type="match status" value="1"/>
</dbReference>
<dbReference type="InterPro" id="IPR011004">
    <property type="entry name" value="Trimer_LpxA-like_sf"/>
</dbReference>
<comment type="caution">
    <text evidence="5">The sequence shown here is derived from an EMBL/GenBank/DDBJ whole genome shotgun (WGS) entry which is preliminary data.</text>
</comment>
<sequence>MKNKIYPREGDRQTVYLKEVVSDPNIEVGEWTIYNDFAADPVDFERNNVPYHYPVNGDRLVIGKFCSLACGARFLFNSANHTLKSLSTYPFPIFWGEEWGIDKSEVASAWDNRGDIVVGNDVWIGYEAVVMAGVTIGDGAIVASRAVVTRDVPPYAIVGGVPAKVIKYRFDPATVESLLAIKWWEWPAETIRRALPLIRGGKAEELALFAENEIDG</sequence>
<evidence type="ECO:0000256" key="2">
    <source>
        <dbReference type="ARBA" id="ARBA00022679"/>
    </source>
</evidence>
<reference evidence="5 6" key="1">
    <citation type="journal article" date="2019" name="Nat. Med.">
        <title>A library of human gut bacterial isolates paired with longitudinal multiomics data enables mechanistic microbiome research.</title>
        <authorList>
            <person name="Poyet M."/>
            <person name="Groussin M."/>
            <person name="Gibbons S.M."/>
            <person name="Avila-Pacheco J."/>
            <person name="Jiang X."/>
            <person name="Kearney S.M."/>
            <person name="Perrotta A.R."/>
            <person name="Berdy B."/>
            <person name="Zhao S."/>
            <person name="Lieberman T.D."/>
            <person name="Swanson P.K."/>
            <person name="Smith M."/>
            <person name="Roesemann S."/>
            <person name="Alexander J.E."/>
            <person name="Rich S.A."/>
            <person name="Livny J."/>
            <person name="Vlamakis H."/>
            <person name="Clish C."/>
            <person name="Bullock K."/>
            <person name="Deik A."/>
            <person name="Scott J."/>
            <person name="Pierce K.A."/>
            <person name="Xavier R.J."/>
            <person name="Alm E.J."/>
        </authorList>
    </citation>
    <scope>NUCLEOTIDE SEQUENCE [LARGE SCALE GENOMIC DNA]</scope>
    <source>
        <strain evidence="5 6">BIOML-A1</strain>
    </source>
</reference>
<proteinExistence type="inferred from homology"/>
<keyword evidence="4" id="KW-0012">Acyltransferase</keyword>
<evidence type="ECO:0000313" key="6">
    <source>
        <dbReference type="Proteomes" id="UP000322658"/>
    </source>
</evidence>
<dbReference type="Pfam" id="PF00132">
    <property type="entry name" value="Hexapep"/>
    <property type="match status" value="1"/>
</dbReference>
<dbReference type="EMBL" id="VVXJ01000008">
    <property type="protein sequence ID" value="KAA2376633.1"/>
    <property type="molecule type" value="Genomic_DNA"/>
</dbReference>
<evidence type="ECO:0000256" key="1">
    <source>
        <dbReference type="ARBA" id="ARBA00007274"/>
    </source>
</evidence>
<evidence type="ECO:0000256" key="4">
    <source>
        <dbReference type="ARBA" id="ARBA00023315"/>
    </source>
</evidence>
<dbReference type="SUPFAM" id="SSF51161">
    <property type="entry name" value="Trimeric LpxA-like enzymes"/>
    <property type="match status" value="1"/>
</dbReference>
<dbReference type="PANTHER" id="PTHR43300:SF11">
    <property type="entry name" value="ACETYLTRANSFERASE RV3034C-RELATED"/>
    <property type="match status" value="1"/>
</dbReference>